<proteinExistence type="predicted"/>
<feature type="compositionally biased region" description="Gly residues" evidence="2">
    <location>
        <begin position="1442"/>
        <end position="1455"/>
    </location>
</feature>
<feature type="region of interest" description="Disordered" evidence="2">
    <location>
        <begin position="269"/>
        <end position="322"/>
    </location>
</feature>
<dbReference type="InterPro" id="IPR013583">
    <property type="entry name" value="MCTP_C"/>
</dbReference>
<evidence type="ECO:0000256" key="2">
    <source>
        <dbReference type="SAM" id="MobiDB-lite"/>
    </source>
</evidence>
<feature type="transmembrane region" description="Helical" evidence="3">
    <location>
        <begin position="1506"/>
        <end position="1531"/>
    </location>
</feature>
<name>A0ABQ5RZI2_9CHLO</name>
<dbReference type="PANTHER" id="PTHR31425:SF50">
    <property type="entry name" value="FT-INTERACTING PROTEIN 3-RELATED"/>
    <property type="match status" value="1"/>
</dbReference>
<dbReference type="EMBL" id="BSDZ01000014">
    <property type="protein sequence ID" value="GLI63045.1"/>
    <property type="molecule type" value="Genomic_DNA"/>
</dbReference>
<feature type="compositionally biased region" description="Gly residues" evidence="2">
    <location>
        <begin position="156"/>
        <end position="177"/>
    </location>
</feature>
<accession>A0ABQ5RZI2</accession>
<feature type="compositionally biased region" description="Polar residues" evidence="2">
    <location>
        <begin position="1346"/>
        <end position="1363"/>
    </location>
</feature>
<feature type="compositionally biased region" description="Gly residues" evidence="2">
    <location>
        <begin position="1332"/>
        <end position="1344"/>
    </location>
</feature>
<feature type="compositionally biased region" description="Basic residues" evidence="2">
    <location>
        <begin position="289"/>
        <end position="305"/>
    </location>
</feature>
<keyword evidence="3" id="KW-0812">Transmembrane</keyword>
<feature type="non-terminal residue" evidence="5">
    <location>
        <position position="1536"/>
    </location>
</feature>
<reference evidence="5 6" key="1">
    <citation type="journal article" date="2023" name="IScience">
        <title>Expanded male sex-determining region conserved during the evolution of homothallism in the green alga Volvox.</title>
        <authorList>
            <person name="Yamamoto K."/>
            <person name="Matsuzaki R."/>
            <person name="Mahakham W."/>
            <person name="Heman W."/>
            <person name="Sekimoto H."/>
            <person name="Kawachi M."/>
            <person name="Minakuchi Y."/>
            <person name="Toyoda A."/>
            <person name="Nozaki H."/>
        </authorList>
    </citation>
    <scope>NUCLEOTIDE SEQUENCE [LARGE SCALE GENOMIC DNA]</scope>
    <source>
        <strain evidence="5 6">NIES-4468</strain>
    </source>
</reference>
<keyword evidence="3" id="KW-0472">Membrane</keyword>
<evidence type="ECO:0000259" key="4">
    <source>
        <dbReference type="Pfam" id="PF08372"/>
    </source>
</evidence>
<protein>
    <recommendedName>
        <fullName evidence="4">Multiple C2 domain-containing protein</fullName>
    </recommendedName>
</protein>
<gene>
    <name evidence="5" type="ORF">VaNZ11_005907</name>
</gene>
<feature type="region of interest" description="Disordered" evidence="2">
    <location>
        <begin position="55"/>
        <end position="76"/>
    </location>
</feature>
<comment type="caution">
    <text evidence="5">The sequence shown here is derived from an EMBL/GenBank/DDBJ whole genome shotgun (WGS) entry which is preliminary data.</text>
</comment>
<keyword evidence="1" id="KW-0677">Repeat</keyword>
<evidence type="ECO:0000256" key="1">
    <source>
        <dbReference type="ARBA" id="ARBA00022737"/>
    </source>
</evidence>
<evidence type="ECO:0000256" key="3">
    <source>
        <dbReference type="SAM" id="Phobius"/>
    </source>
</evidence>
<organism evidence="5 6">
    <name type="scientific">Volvox africanus</name>
    <dbReference type="NCBI Taxonomy" id="51714"/>
    <lineage>
        <taxon>Eukaryota</taxon>
        <taxon>Viridiplantae</taxon>
        <taxon>Chlorophyta</taxon>
        <taxon>core chlorophytes</taxon>
        <taxon>Chlorophyceae</taxon>
        <taxon>CS clade</taxon>
        <taxon>Chlamydomonadales</taxon>
        <taxon>Volvocaceae</taxon>
        <taxon>Volvox</taxon>
    </lineage>
</organism>
<evidence type="ECO:0000313" key="5">
    <source>
        <dbReference type="EMBL" id="GLI63045.1"/>
    </source>
</evidence>
<dbReference type="PANTHER" id="PTHR31425">
    <property type="entry name" value="PHOSPHORIBOSYLANTHRANILATE TRANSFERASE ISOFORM 1"/>
    <property type="match status" value="1"/>
</dbReference>
<feature type="region of interest" description="Disordered" evidence="2">
    <location>
        <begin position="1324"/>
        <end position="1374"/>
    </location>
</feature>
<feature type="region of interest" description="Disordered" evidence="2">
    <location>
        <begin position="155"/>
        <end position="194"/>
    </location>
</feature>
<keyword evidence="6" id="KW-1185">Reference proteome</keyword>
<feature type="compositionally biased region" description="Low complexity" evidence="2">
    <location>
        <begin position="178"/>
        <end position="193"/>
    </location>
</feature>
<dbReference type="Proteomes" id="UP001165090">
    <property type="component" value="Unassembled WGS sequence"/>
</dbReference>
<sequence length="1536" mass="157049">MAHPFQQRKLLVTVCKAEIGWDQPESSALQSGYVTLVAGPFRASTRTVPATRKTRPGILLSGPASGPSGPSGPGHGQVLSWAPSLGPELFVLTEDCLLVADLVVGAELWGQKSGGRWNNSETLYGQSEICLDAEGQALLLSGRCLEVRLPLMQPQGQGGGGKGKGGAASAGAGGGAAAGSTGRPTAAATAGATSPPPPVLGVLALSMLLQPADAEAAVARHLPPELVPRLLIDTTRLLPGAVVRGASGVAYVEPCVMFLRIRLISATGLGRGGKEGAPRRCSTPGQFQPHHHHHQTPHHHNHHCPHGGGEGSSRGPFPALPGQLQELGAKFQAHVDRTMGHVGAFLSRLKERGGKNRGLVAAAATTAAVGQRMQSVTVAAPPPMKAGGTTRRKSMEEVQSHEIRTSNNGSGGGGGYEAGVDHAAAEAVMSLLESNGFAVVDNRRLSNYFWCKVSYEGQYHTSRLVPVAGGAVRWDETFVMAALRPARTAPLEIELYGSNDSRSRGKVVCQLSIPLCDLIDQVLRNHHHRVSEQENQRREQLHREEQQQLLQELNYRQRRHPRSRFRILPGVRTVRSAFSSVAKAAAAAVGAVGGGAAGLPPYHPETWPRGRAMLTARIGGPGGHASATHGSPIGPDGGVRECTFHFEVELVDADTRAAANDTQILPWSMTQQQQLQKLQGGGLPAAAAAAATAGDSDFALDSATLYAVGGGGGGGMATRQGSTGSVVIAAAAAVSSATAGAILSPPWSPLSRTGGDVLTPGGTAPSGVLGLGSVVAACFIHEASAPAARQPPTEAAEATEAPPPPLLGEEDIWLPPQGLPHIRSHVADGTAVADAAVQRPSSPASTAAYELDDSPIAANHSVSVTAPETGIPCTPTVRVDSVLQPSAAATIAAAAAAAGPPPAGLCPAAALAASACATLSLVCHDLELERPPEATVGGSGVAVGGQAAQHAAAVAAITQGDYFVAIRCGPVWVTTNSLRVVGTGISGGSAAAAAAASGGARLTPHLGLVAPLLKPSTLVSLALFRRTDVVAGKKVLNVRAMIGMMASEQLIGKLRLRASSLVPGKPVTVSLPLKAERSGPRPCATAAWCRMTLLMSLGPMGLSQLVVAYTAPPTYPPIAMLQAGAVPGQGLSDTLPLTDPTKRVESEALKRRERRLVIKWVSESSPGLSPNASRKLVEDGRTEFNPGRTTQNWRRIGRALSSTEPLKLFWARVQSWSSPPLTLAVAAAEVALLLWPSRTLALLLLALMARMLVQRASLLRPSDEGDDVLMDKHGDSTAAAAAAAVATEVTADAAAVDGDAGGRRMRAGSGAAAAMVHFGEPPVMVEDIGNEPEGGGGGGGGGGDTASDQPSPTGNLATGASSMPPTPTAAGLSAASSSLTAAAASNPISIPPSPTLQSSTPLSVSATAATAASWIFGTSPPTAAMTGGGGSGGEWAAPQQRGGAGNAGGSGGSSFGGAEVPKDPLGALRQQYDHMVYFGLRIQNVLDDIAGGIERLQALFTWRDPVASGCFVLSLALTAVMLWTVGMRFVLGAVLL</sequence>
<feature type="domain" description="Multiple C2" evidence="4">
    <location>
        <begin position="1465"/>
        <end position="1532"/>
    </location>
</feature>
<dbReference type="InterPro" id="IPR047259">
    <property type="entry name" value="QUIRKY-like"/>
</dbReference>
<keyword evidence="3" id="KW-1133">Transmembrane helix</keyword>
<feature type="region of interest" description="Disordered" evidence="2">
    <location>
        <begin position="1422"/>
        <end position="1458"/>
    </location>
</feature>
<dbReference type="Pfam" id="PF08372">
    <property type="entry name" value="PRT_C"/>
    <property type="match status" value="1"/>
</dbReference>
<evidence type="ECO:0000313" key="6">
    <source>
        <dbReference type="Proteomes" id="UP001165090"/>
    </source>
</evidence>